<name>A0A8J6XVP9_9CYAN</name>
<dbReference type="InterPro" id="IPR003593">
    <property type="entry name" value="AAA+_ATPase"/>
</dbReference>
<dbReference type="PANTHER" id="PTHR43581:SF4">
    <property type="entry name" value="ATP_GTP PHOSPHATASE"/>
    <property type="match status" value="1"/>
</dbReference>
<dbReference type="RefSeq" id="WP_190838712.1">
    <property type="nucleotide sequence ID" value="NZ_CAWPPI010000133.1"/>
</dbReference>
<organism evidence="2 3">
    <name type="scientific">Iningainema tapete BLCC-T55</name>
    <dbReference type="NCBI Taxonomy" id="2748662"/>
    <lineage>
        <taxon>Bacteria</taxon>
        <taxon>Bacillati</taxon>
        <taxon>Cyanobacteriota</taxon>
        <taxon>Cyanophyceae</taxon>
        <taxon>Nostocales</taxon>
        <taxon>Scytonemataceae</taxon>
        <taxon>Iningainema tapete</taxon>
    </lineage>
</organism>
<evidence type="ECO:0000259" key="1">
    <source>
        <dbReference type="SMART" id="SM00382"/>
    </source>
</evidence>
<dbReference type="Pfam" id="PF13304">
    <property type="entry name" value="AAA_21"/>
    <property type="match status" value="1"/>
</dbReference>
<reference evidence="2" key="1">
    <citation type="submission" date="2020-09" db="EMBL/GenBank/DDBJ databases">
        <title>Iningainema tapete sp. nov. (Scytonemataceae, Cyanobacteria) from greenhouses in central Florida (USA) produces two types of nodularin with biosynthetic potential for microcystin-LR and anabaenopeptins.</title>
        <authorList>
            <person name="Berthold D.E."/>
            <person name="Lefler F.W."/>
            <person name="Huang I.-S."/>
            <person name="Abdulla H."/>
            <person name="Zimba P.V."/>
            <person name="Laughinghouse H.D. IV."/>
        </authorList>
    </citation>
    <scope>NUCLEOTIDE SEQUENCE</scope>
    <source>
        <strain evidence="2">BLCCT55</strain>
    </source>
</reference>
<dbReference type="InterPro" id="IPR051396">
    <property type="entry name" value="Bact_Antivir_Def_Nuclease"/>
</dbReference>
<accession>A0A8J6XVP9</accession>
<dbReference type="InterPro" id="IPR003959">
    <property type="entry name" value="ATPase_AAA_core"/>
</dbReference>
<dbReference type="Proteomes" id="UP000629098">
    <property type="component" value="Unassembled WGS sequence"/>
</dbReference>
<dbReference type="InterPro" id="IPR027417">
    <property type="entry name" value="P-loop_NTPase"/>
</dbReference>
<evidence type="ECO:0000313" key="2">
    <source>
        <dbReference type="EMBL" id="MBD2778701.1"/>
    </source>
</evidence>
<comment type="caution">
    <text evidence="2">The sequence shown here is derived from an EMBL/GenBank/DDBJ whole genome shotgun (WGS) entry which is preliminary data.</text>
</comment>
<sequence>MKNLESLTIHQFRGLQNLELKNLGQINLLVGVNNAGKTSVLEAISTYCRPLELSEWFATAWRREISPYRSPRLDALKWLFPQDRQGRQVQNYEQEIFMSGTGVFPVRKLVARYQEFEGTWIAKETFSDEEINHGDESLEDDFDRTKLGAELEIRVTPDQKHLFEDDIVEKFQIWENDRVITRRGQKNLALPVSTITPFSHRAERFQIRLLSEATFQDFKPEVINLLKYMDSGIVDLEILVPPSQKLSRPSVYISHQQTGIAPISSFGDGVPRLLLMALMLARVQKGILLIDELGTAIHTEALQRSFQWLVDWSQKMNVQLFATTHSLEVIDTLLFATNPELDLVVYRLEQEKSKTNVVRLDWNMLKTLREDLGQEVRW</sequence>
<proteinExistence type="predicted"/>
<dbReference type="GO" id="GO:0016887">
    <property type="term" value="F:ATP hydrolysis activity"/>
    <property type="evidence" value="ECO:0007669"/>
    <property type="project" value="InterPro"/>
</dbReference>
<dbReference type="GO" id="GO:0005524">
    <property type="term" value="F:ATP binding"/>
    <property type="evidence" value="ECO:0007669"/>
    <property type="project" value="InterPro"/>
</dbReference>
<dbReference type="EMBL" id="JACXAE010000133">
    <property type="protein sequence ID" value="MBD2778701.1"/>
    <property type="molecule type" value="Genomic_DNA"/>
</dbReference>
<feature type="domain" description="AAA+ ATPase" evidence="1">
    <location>
        <begin position="23"/>
        <end position="340"/>
    </location>
</feature>
<dbReference type="Gene3D" id="3.40.50.300">
    <property type="entry name" value="P-loop containing nucleotide triphosphate hydrolases"/>
    <property type="match status" value="2"/>
</dbReference>
<gene>
    <name evidence="2" type="ORF">ICL16_43320</name>
</gene>
<dbReference type="SMART" id="SM00382">
    <property type="entry name" value="AAA"/>
    <property type="match status" value="1"/>
</dbReference>
<keyword evidence="3" id="KW-1185">Reference proteome</keyword>
<evidence type="ECO:0000313" key="3">
    <source>
        <dbReference type="Proteomes" id="UP000629098"/>
    </source>
</evidence>
<dbReference type="AlphaFoldDB" id="A0A8J6XVP9"/>
<protein>
    <submittedName>
        <fullName evidence="2">AAA family ATPase</fullName>
    </submittedName>
</protein>
<dbReference type="PANTHER" id="PTHR43581">
    <property type="entry name" value="ATP/GTP PHOSPHATASE"/>
    <property type="match status" value="1"/>
</dbReference>
<dbReference type="SUPFAM" id="SSF52540">
    <property type="entry name" value="P-loop containing nucleoside triphosphate hydrolases"/>
    <property type="match status" value="1"/>
</dbReference>